<evidence type="ECO:0000313" key="5">
    <source>
        <dbReference type="Proteomes" id="UP001570071"/>
    </source>
</evidence>
<evidence type="ECO:0000259" key="3">
    <source>
        <dbReference type="SMART" id="SM00244"/>
    </source>
</evidence>
<dbReference type="Pfam" id="PF01145">
    <property type="entry name" value="Band_7"/>
    <property type="match status" value="1"/>
</dbReference>
<comment type="subcellular location">
    <subcellularLocation>
        <location evidence="1">Membrane</location>
        <topology evidence="1">Single-pass membrane protein</topology>
    </subcellularLocation>
</comment>
<protein>
    <submittedName>
        <fullName evidence="4">SPFH domain-containing protein</fullName>
    </submittedName>
</protein>
<accession>A0ABV4MRF7</accession>
<dbReference type="Proteomes" id="UP001570071">
    <property type="component" value="Unassembled WGS sequence"/>
</dbReference>
<dbReference type="PANTHER" id="PTHR43446">
    <property type="entry name" value="MEMBRANE PROTEIN-RELATED"/>
    <property type="match status" value="1"/>
</dbReference>
<keyword evidence="5" id="KW-1185">Reference proteome</keyword>
<name>A0ABV4MRF7_9VIBR</name>
<dbReference type="SMART" id="SM00244">
    <property type="entry name" value="PHB"/>
    <property type="match status" value="1"/>
</dbReference>
<evidence type="ECO:0000256" key="2">
    <source>
        <dbReference type="SAM" id="Phobius"/>
    </source>
</evidence>
<proteinExistence type="predicted"/>
<organism evidence="4 5">
    <name type="scientific">Vibrio pomeroyi</name>
    <dbReference type="NCBI Taxonomy" id="198832"/>
    <lineage>
        <taxon>Bacteria</taxon>
        <taxon>Pseudomonadati</taxon>
        <taxon>Pseudomonadota</taxon>
        <taxon>Gammaproteobacteria</taxon>
        <taxon>Vibrionales</taxon>
        <taxon>Vibrionaceae</taxon>
        <taxon>Vibrio</taxon>
    </lineage>
</organism>
<dbReference type="RefSeq" id="WP_269336669.1">
    <property type="nucleotide sequence ID" value="NZ_JBFSSG010000001.1"/>
</dbReference>
<feature type="transmembrane region" description="Helical" evidence="2">
    <location>
        <begin position="24"/>
        <end position="45"/>
    </location>
</feature>
<reference evidence="4 5" key="1">
    <citation type="journal article" date="2024" name="ISME J.">
        <title>Tailless and filamentous prophages are predominant in marine Vibrio.</title>
        <authorList>
            <person name="Steensen K."/>
            <person name="Seneca J."/>
            <person name="Bartlau N."/>
            <person name="Yu X.A."/>
            <person name="Hussain F.A."/>
            <person name="Polz M.F."/>
        </authorList>
    </citation>
    <scope>NUCLEOTIDE SEQUENCE [LARGE SCALE GENOMIC DNA]</scope>
    <source>
        <strain evidence="4 5">10N.239.312.F12</strain>
    </source>
</reference>
<sequence length="326" mass="35944">MTDLTTNEQAPIDPAKHIFTLNGYLMLFSLIALLAAAGLIAFGIIGGYEVATGSYGTRTEIVKPYWWVGIPLGLLSLFGMCGFKVIDPKDVYVIQLFGTPLGVLDKQGFLWCNPLFSVKKHSYKVKNFETSDLKVNDANGSPIIVAAVVSWKVTNAELVEYELEDHTVFFNSQVEGHLRNIVRKYPYDEVESNSKEGDNEKNRNRDEAVSLTLTQSIEEISEEILNSINEDVQKFGIEATAVNFNNLSYAPEIASAMTQKQQAKAIIAAKKELTEGVTDVVAKTISSLDKKEGFTISDADKSSLAKNLTLMLCTNREADAVINIDK</sequence>
<gene>
    <name evidence="4" type="ORF">AB6D66_01550</name>
</gene>
<dbReference type="PANTHER" id="PTHR43446:SF1">
    <property type="entry name" value="BAND 7 DOMAIN-CONTAINING PROTEIN"/>
    <property type="match status" value="1"/>
</dbReference>
<keyword evidence="2" id="KW-1133">Transmembrane helix</keyword>
<dbReference type="Gene3D" id="3.30.479.30">
    <property type="entry name" value="Band 7 domain"/>
    <property type="match status" value="1"/>
</dbReference>
<dbReference type="InterPro" id="IPR001107">
    <property type="entry name" value="Band_7"/>
</dbReference>
<dbReference type="InterPro" id="IPR036013">
    <property type="entry name" value="Band_7/SPFH_dom_sf"/>
</dbReference>
<keyword evidence="2" id="KW-0812">Transmembrane</keyword>
<evidence type="ECO:0000313" key="4">
    <source>
        <dbReference type="EMBL" id="MEZ8719733.1"/>
    </source>
</evidence>
<comment type="caution">
    <text evidence="4">The sequence shown here is derived from an EMBL/GenBank/DDBJ whole genome shotgun (WGS) entry which is preliminary data.</text>
</comment>
<evidence type="ECO:0000256" key="1">
    <source>
        <dbReference type="ARBA" id="ARBA00004167"/>
    </source>
</evidence>
<dbReference type="EMBL" id="JBFSSG010000001">
    <property type="protein sequence ID" value="MEZ8719733.1"/>
    <property type="molecule type" value="Genomic_DNA"/>
</dbReference>
<feature type="transmembrane region" description="Helical" evidence="2">
    <location>
        <begin position="65"/>
        <end position="86"/>
    </location>
</feature>
<feature type="domain" description="Band 7" evidence="3">
    <location>
        <begin position="81"/>
        <end position="261"/>
    </location>
</feature>
<dbReference type="SUPFAM" id="SSF117892">
    <property type="entry name" value="Band 7/SPFH domain"/>
    <property type="match status" value="1"/>
</dbReference>
<keyword evidence="2" id="KW-0472">Membrane</keyword>